<dbReference type="SUPFAM" id="SSF47413">
    <property type="entry name" value="lambda repressor-like DNA-binding domains"/>
    <property type="match status" value="1"/>
</dbReference>
<evidence type="ECO:0000256" key="1">
    <source>
        <dbReference type="ARBA" id="ARBA00023125"/>
    </source>
</evidence>
<dbReference type="InterPro" id="IPR001387">
    <property type="entry name" value="Cro/C1-type_HTH"/>
</dbReference>
<dbReference type="PROSITE" id="PS50943">
    <property type="entry name" value="HTH_CROC1"/>
    <property type="match status" value="1"/>
</dbReference>
<reference evidence="3" key="1">
    <citation type="submission" date="2021-01" db="EMBL/GenBank/DDBJ databases">
        <title>Fulvivirga kasyanovii gen. nov., sp nov., a novel member of the phylum Bacteroidetes isolated from seawater in a mussel farm.</title>
        <authorList>
            <person name="Zhao L.-H."/>
            <person name="Wang Z.-J."/>
        </authorList>
    </citation>
    <scope>NUCLEOTIDE SEQUENCE</scope>
    <source>
        <strain evidence="3">29W222</strain>
    </source>
</reference>
<evidence type="ECO:0000313" key="3">
    <source>
        <dbReference type="EMBL" id="MBL6446146.1"/>
    </source>
</evidence>
<comment type="caution">
    <text evidence="3">The sequence shown here is derived from an EMBL/GenBank/DDBJ whole genome shotgun (WGS) entry which is preliminary data.</text>
</comment>
<dbReference type="Gene3D" id="1.10.260.40">
    <property type="entry name" value="lambda repressor-like DNA-binding domains"/>
    <property type="match status" value="1"/>
</dbReference>
<gene>
    <name evidence="3" type="ORF">JMN32_07495</name>
</gene>
<protein>
    <submittedName>
        <fullName evidence="3">Helix-turn-helix transcriptional regulator</fullName>
    </submittedName>
</protein>
<feature type="domain" description="HTH cro/C1-type" evidence="2">
    <location>
        <begin position="8"/>
        <end position="68"/>
    </location>
</feature>
<dbReference type="InterPro" id="IPR010982">
    <property type="entry name" value="Lambda_DNA-bd_dom_sf"/>
</dbReference>
<dbReference type="CDD" id="cd00093">
    <property type="entry name" value="HTH_XRE"/>
    <property type="match status" value="1"/>
</dbReference>
<dbReference type="Proteomes" id="UP000614216">
    <property type="component" value="Unassembled WGS sequence"/>
</dbReference>
<keyword evidence="4" id="KW-1185">Reference proteome</keyword>
<dbReference type="SMART" id="SM00530">
    <property type="entry name" value="HTH_XRE"/>
    <property type="match status" value="1"/>
</dbReference>
<dbReference type="EMBL" id="JAEUGD010000023">
    <property type="protein sequence ID" value="MBL6446146.1"/>
    <property type="molecule type" value="Genomic_DNA"/>
</dbReference>
<dbReference type="RefSeq" id="WP_202855690.1">
    <property type="nucleotide sequence ID" value="NZ_JAEUGD010000023.1"/>
</dbReference>
<sequence>MAYTGNKIAYFRKKNGLTQDDIREEVYKHTGKKFRQGTISSWENGKTAPDMDILSVLASILRVNVDDLYDKPEPKSEDIMTADLIRFKDGLAQAQELFAQMKKEEAYHHMEELCTAMLKKMNAISGSYEKAQAQLRAVREITRL</sequence>
<keyword evidence="1" id="KW-0238">DNA-binding</keyword>
<dbReference type="PANTHER" id="PTHR46558:SF11">
    <property type="entry name" value="HTH-TYPE TRANSCRIPTIONAL REGULATOR XRE"/>
    <property type="match status" value="1"/>
</dbReference>
<dbReference type="GO" id="GO:0003677">
    <property type="term" value="F:DNA binding"/>
    <property type="evidence" value="ECO:0007669"/>
    <property type="project" value="UniProtKB-KW"/>
</dbReference>
<dbReference type="AlphaFoldDB" id="A0A937KAY0"/>
<organism evidence="3 4">
    <name type="scientific">Fulvivirga marina</name>
    <dbReference type="NCBI Taxonomy" id="2494733"/>
    <lineage>
        <taxon>Bacteria</taxon>
        <taxon>Pseudomonadati</taxon>
        <taxon>Bacteroidota</taxon>
        <taxon>Cytophagia</taxon>
        <taxon>Cytophagales</taxon>
        <taxon>Fulvivirgaceae</taxon>
        <taxon>Fulvivirga</taxon>
    </lineage>
</organism>
<dbReference type="PANTHER" id="PTHR46558">
    <property type="entry name" value="TRACRIPTIONAL REGULATORY PROTEIN-RELATED-RELATED"/>
    <property type="match status" value="1"/>
</dbReference>
<evidence type="ECO:0000313" key="4">
    <source>
        <dbReference type="Proteomes" id="UP000614216"/>
    </source>
</evidence>
<name>A0A937KAY0_9BACT</name>
<evidence type="ECO:0000259" key="2">
    <source>
        <dbReference type="PROSITE" id="PS50943"/>
    </source>
</evidence>
<accession>A0A937KAY0</accession>
<proteinExistence type="predicted"/>
<dbReference type="Pfam" id="PF01381">
    <property type="entry name" value="HTH_3"/>
    <property type="match status" value="1"/>
</dbReference>